<name>A0ABT3E3M9_9LACO</name>
<evidence type="ECO:0000313" key="1">
    <source>
        <dbReference type="EMBL" id="MCW0953018.1"/>
    </source>
</evidence>
<evidence type="ECO:0000313" key="2">
    <source>
        <dbReference type="Proteomes" id="UP001526225"/>
    </source>
</evidence>
<sequence>MTDKYIVRLKGTKDGKMERVIYARSKYDLIDPLPYAKWKLLGRDKQVYMGYNKNRADELAEFLNEHGDGRLENCVASVRPVK</sequence>
<organism evidence="1 2">
    <name type="scientific">Weissella ceti</name>
    <dbReference type="NCBI Taxonomy" id="759620"/>
    <lineage>
        <taxon>Bacteria</taxon>
        <taxon>Bacillati</taxon>
        <taxon>Bacillota</taxon>
        <taxon>Bacilli</taxon>
        <taxon>Lactobacillales</taxon>
        <taxon>Lactobacillaceae</taxon>
        <taxon>Weissella</taxon>
    </lineage>
</organism>
<gene>
    <name evidence="1" type="ORF">OIT44_02890</name>
</gene>
<proteinExistence type="predicted"/>
<protein>
    <submittedName>
        <fullName evidence="1">Uncharacterized protein</fullName>
    </submittedName>
</protein>
<comment type="caution">
    <text evidence="1">The sequence shown here is derived from an EMBL/GenBank/DDBJ whole genome shotgun (WGS) entry which is preliminary data.</text>
</comment>
<reference evidence="1 2" key="1">
    <citation type="submission" date="2022-10" db="EMBL/GenBank/DDBJ databases">
        <title>Weissella fermenti sp. nov., isolated from fermented cabbage.</title>
        <authorList>
            <person name="Lee J.K."/>
            <person name="Baek J.H."/>
            <person name="Choi D.G."/>
            <person name="Kim J.M."/>
            <person name="Jeon C.O."/>
        </authorList>
    </citation>
    <scope>NUCLEOTIDE SEQUENCE [LARGE SCALE GENOMIC DNA]</scope>
    <source>
        <strain evidence="1 2">KACC 18534</strain>
    </source>
</reference>
<accession>A0ABT3E3M9</accession>
<dbReference type="EMBL" id="JAOZFE010000002">
    <property type="protein sequence ID" value="MCW0953018.1"/>
    <property type="molecule type" value="Genomic_DNA"/>
</dbReference>
<dbReference type="Proteomes" id="UP001526225">
    <property type="component" value="Unassembled WGS sequence"/>
</dbReference>
<keyword evidence="2" id="KW-1185">Reference proteome</keyword>
<dbReference type="RefSeq" id="WP_213408393.1">
    <property type="nucleotide sequence ID" value="NZ_CP074441.1"/>
</dbReference>